<comment type="similarity">
    <text evidence="2 3">Belongs to the small heat shock protein (HSP20) family.</text>
</comment>
<keyword evidence="7" id="KW-1185">Reference proteome</keyword>
<comment type="caution">
    <text evidence="6">The sequence shown here is derived from an EMBL/GenBank/DDBJ whole genome shotgun (WGS) entry which is preliminary data.</text>
</comment>
<feature type="domain" description="SHSP" evidence="5">
    <location>
        <begin position="39"/>
        <end position="205"/>
    </location>
</feature>
<dbReference type="InterPro" id="IPR031107">
    <property type="entry name" value="Small_HSP"/>
</dbReference>
<accession>A0A2P8A4H7</accession>
<evidence type="ECO:0000259" key="5">
    <source>
        <dbReference type="PROSITE" id="PS01031"/>
    </source>
</evidence>
<organism evidence="6 7">
    <name type="scientific">Elsinoe australis</name>
    <dbReference type="NCBI Taxonomy" id="40998"/>
    <lineage>
        <taxon>Eukaryota</taxon>
        <taxon>Fungi</taxon>
        <taxon>Dikarya</taxon>
        <taxon>Ascomycota</taxon>
        <taxon>Pezizomycotina</taxon>
        <taxon>Dothideomycetes</taxon>
        <taxon>Dothideomycetidae</taxon>
        <taxon>Myriangiales</taxon>
        <taxon>Elsinoaceae</taxon>
        <taxon>Elsinoe</taxon>
    </lineage>
</organism>
<proteinExistence type="inferred from homology"/>
<evidence type="ECO:0000256" key="3">
    <source>
        <dbReference type="RuleBase" id="RU003616"/>
    </source>
</evidence>
<dbReference type="Pfam" id="PF00011">
    <property type="entry name" value="HSP20"/>
    <property type="match status" value="1"/>
</dbReference>
<dbReference type="PANTHER" id="PTHR11527">
    <property type="entry name" value="HEAT-SHOCK PROTEIN 20 FAMILY MEMBER"/>
    <property type="match status" value="1"/>
</dbReference>
<evidence type="ECO:0000256" key="1">
    <source>
        <dbReference type="ARBA" id="ARBA00023016"/>
    </source>
</evidence>
<evidence type="ECO:0000256" key="4">
    <source>
        <dbReference type="SAM" id="MobiDB-lite"/>
    </source>
</evidence>
<evidence type="ECO:0000256" key="2">
    <source>
        <dbReference type="PROSITE-ProRule" id="PRU00285"/>
    </source>
</evidence>
<evidence type="ECO:0000313" key="7">
    <source>
        <dbReference type="Proteomes" id="UP000243723"/>
    </source>
</evidence>
<dbReference type="STRING" id="40998.A0A2P8A4H7"/>
<sequence length="205" mass="22996">MSLFPRFTSGEFTPLFRLLDDYASHQLARPASMNFPSSTSLRSFQPRFDVKESKEAYELEGELPGIDQKDVSIEFTDPQTMQIRGRTEKTYEEGTRPAAIEEREQGRITEAGNGYHKPSVEDDATMSGANPDAEKTTAVSTETKQAEQPTHRYWVSERSVGEFSRSFNFPTRVDQDKVKASLKNGILSVLVPKAAAPVSRKINIE</sequence>
<evidence type="ECO:0000313" key="6">
    <source>
        <dbReference type="EMBL" id="PSK55375.1"/>
    </source>
</evidence>
<dbReference type="Gene3D" id="2.60.40.790">
    <property type="match status" value="2"/>
</dbReference>
<dbReference type="EMBL" id="NHZQ01000067">
    <property type="protein sequence ID" value="PSK55375.1"/>
    <property type="molecule type" value="Genomic_DNA"/>
</dbReference>
<dbReference type="AlphaFoldDB" id="A0A2P8A4H7"/>
<dbReference type="SUPFAM" id="SSF49764">
    <property type="entry name" value="HSP20-like chaperones"/>
    <property type="match status" value="1"/>
</dbReference>
<dbReference type="PROSITE" id="PS01031">
    <property type="entry name" value="SHSP"/>
    <property type="match status" value="1"/>
</dbReference>
<dbReference type="CDD" id="cd06464">
    <property type="entry name" value="ACD_sHsps-like"/>
    <property type="match status" value="1"/>
</dbReference>
<name>A0A2P8A4H7_9PEZI</name>
<dbReference type="InterPro" id="IPR008978">
    <property type="entry name" value="HSP20-like_chaperone"/>
</dbReference>
<protein>
    <recommendedName>
        <fullName evidence="5">SHSP domain-containing protein</fullName>
    </recommendedName>
</protein>
<keyword evidence="1" id="KW-0346">Stress response</keyword>
<dbReference type="Proteomes" id="UP000243723">
    <property type="component" value="Unassembled WGS sequence"/>
</dbReference>
<dbReference type="InterPro" id="IPR002068">
    <property type="entry name" value="A-crystallin/Hsp20_dom"/>
</dbReference>
<gene>
    <name evidence="6" type="ORF">B9Z65_2764</name>
</gene>
<dbReference type="OrthoDB" id="1431247at2759"/>
<reference evidence="6 7" key="1">
    <citation type="submission" date="2017-05" db="EMBL/GenBank/DDBJ databases">
        <title>Draft genome sequence of Elsinoe australis.</title>
        <authorList>
            <person name="Cheng Q."/>
        </authorList>
    </citation>
    <scope>NUCLEOTIDE SEQUENCE [LARGE SCALE GENOMIC DNA]</scope>
    <source>
        <strain evidence="6 7">NL1</strain>
    </source>
</reference>
<feature type="region of interest" description="Disordered" evidence="4">
    <location>
        <begin position="111"/>
        <end position="135"/>
    </location>
</feature>